<sequence length="157" mass="17448">MTVLKFNVNASLQEKYLVKTETRGHKVIVDEPIQLGGTDQGMNPVELILSALGSCQSIVVQTYAKQFGIEFDQLWVELEGELDLDGFLNKADVRPGYSSIVSTFHITTDAPKEKLDEFFRFVDAHCPVGDTIKNPVNVSSNYVVENPISQAISQNKK</sequence>
<reference evidence="1 2" key="1">
    <citation type="submission" date="2017-08" db="EMBL/GenBank/DDBJ databases">
        <authorList>
            <person name="de Groot N.N."/>
        </authorList>
    </citation>
    <scope>NUCLEOTIDE SEQUENCE [LARGE SCALE GENOMIC DNA]</scope>
    <source>
        <strain evidence="1 2">JC228</strain>
    </source>
</reference>
<dbReference type="OrthoDB" id="1433018at2"/>
<dbReference type="InterPro" id="IPR036102">
    <property type="entry name" value="OsmC/Ohrsf"/>
</dbReference>
<accession>A0A285D2H0</accession>
<proteinExistence type="predicted"/>
<dbReference type="Gene3D" id="3.30.300.20">
    <property type="match status" value="1"/>
</dbReference>
<dbReference type="InterPro" id="IPR052924">
    <property type="entry name" value="OsmC/Ohr_hydroprdx_reductase"/>
</dbReference>
<dbReference type="AlphaFoldDB" id="A0A285D2H0"/>
<dbReference type="PANTHER" id="PTHR35368">
    <property type="entry name" value="HYDROPEROXIDE REDUCTASE"/>
    <property type="match status" value="1"/>
</dbReference>
<organism evidence="1 2">
    <name type="scientific">Bacillus oleivorans</name>
    <dbReference type="NCBI Taxonomy" id="1448271"/>
    <lineage>
        <taxon>Bacteria</taxon>
        <taxon>Bacillati</taxon>
        <taxon>Bacillota</taxon>
        <taxon>Bacilli</taxon>
        <taxon>Bacillales</taxon>
        <taxon>Bacillaceae</taxon>
        <taxon>Bacillus</taxon>
    </lineage>
</organism>
<dbReference type="InterPro" id="IPR015946">
    <property type="entry name" value="KH_dom-like_a/b"/>
</dbReference>
<evidence type="ECO:0000313" key="2">
    <source>
        <dbReference type="Proteomes" id="UP000219546"/>
    </source>
</evidence>
<gene>
    <name evidence="1" type="ORF">SAMN05877753_10747</name>
</gene>
<dbReference type="RefSeq" id="WP_097159474.1">
    <property type="nucleotide sequence ID" value="NZ_JBEPMQ010000007.1"/>
</dbReference>
<protein>
    <submittedName>
        <fullName evidence="1">Uncharacterized OsmC-like protein</fullName>
    </submittedName>
</protein>
<dbReference type="EMBL" id="OAOP01000007">
    <property type="protein sequence ID" value="SNX73383.1"/>
    <property type="molecule type" value="Genomic_DNA"/>
</dbReference>
<evidence type="ECO:0000313" key="1">
    <source>
        <dbReference type="EMBL" id="SNX73383.1"/>
    </source>
</evidence>
<dbReference type="SUPFAM" id="SSF82784">
    <property type="entry name" value="OsmC-like"/>
    <property type="match status" value="1"/>
</dbReference>
<dbReference type="Proteomes" id="UP000219546">
    <property type="component" value="Unassembled WGS sequence"/>
</dbReference>
<dbReference type="InterPro" id="IPR003718">
    <property type="entry name" value="OsmC/Ohr_fam"/>
</dbReference>
<dbReference type="PANTHER" id="PTHR35368:SF1">
    <property type="entry name" value="HYDROPEROXIDE REDUCTASE"/>
    <property type="match status" value="1"/>
</dbReference>
<keyword evidence="2" id="KW-1185">Reference proteome</keyword>
<name>A0A285D2H0_9BACI</name>
<dbReference type="Pfam" id="PF02566">
    <property type="entry name" value="OsmC"/>
    <property type="match status" value="1"/>
</dbReference>